<feature type="compositionally biased region" description="Basic and acidic residues" evidence="4">
    <location>
        <begin position="20"/>
        <end position="45"/>
    </location>
</feature>
<name>C4JR13_UNCRE</name>
<keyword evidence="3" id="KW-0539">Nucleus</keyword>
<reference evidence="6" key="1">
    <citation type="journal article" date="2009" name="Genome Res.">
        <title>Comparative genomic analyses of the human fungal pathogens Coccidioides and their relatives.</title>
        <authorList>
            <person name="Sharpton T.J."/>
            <person name="Stajich J.E."/>
            <person name="Rounsley S.D."/>
            <person name="Gardner M.J."/>
            <person name="Wortman J.R."/>
            <person name="Jordar V.S."/>
            <person name="Maiti R."/>
            <person name="Kodira C.D."/>
            <person name="Neafsey D.E."/>
            <person name="Zeng Q."/>
            <person name="Hung C.-Y."/>
            <person name="McMahan C."/>
            <person name="Muszewska A."/>
            <person name="Grynberg M."/>
            <person name="Mandel M.A."/>
            <person name="Kellner E.M."/>
            <person name="Barker B.M."/>
            <person name="Galgiani J.N."/>
            <person name="Orbach M.J."/>
            <person name="Kirkland T.N."/>
            <person name="Cole G.T."/>
            <person name="Henn M.R."/>
            <person name="Birren B.W."/>
            <person name="Taylor J.W."/>
        </authorList>
    </citation>
    <scope>NUCLEOTIDE SEQUENCE [LARGE SCALE GENOMIC DNA]</scope>
    <source>
        <strain evidence="6">UAMH 1704</strain>
    </source>
</reference>
<comment type="similarity">
    <text evidence="2">Belongs to the NRDE2 family.</text>
</comment>
<dbReference type="RefSeq" id="XP_002543978.1">
    <property type="nucleotide sequence ID" value="XM_002543932.1"/>
</dbReference>
<accession>C4JR13</accession>
<feature type="compositionally biased region" description="Acidic residues" evidence="4">
    <location>
        <begin position="237"/>
        <end position="247"/>
    </location>
</feature>
<dbReference type="PANTHER" id="PTHR13471:SF0">
    <property type="entry name" value="NUCLEAR EXOSOME REGULATOR NRDE2"/>
    <property type="match status" value="1"/>
</dbReference>
<dbReference type="InterPro" id="IPR013633">
    <property type="entry name" value="NRDE-2"/>
</dbReference>
<evidence type="ECO:0000256" key="2">
    <source>
        <dbReference type="ARBA" id="ARBA00009265"/>
    </source>
</evidence>
<dbReference type="SUPFAM" id="SSF48452">
    <property type="entry name" value="TPR-like"/>
    <property type="match status" value="1"/>
</dbReference>
<dbReference type="OMA" id="QEYARPN"/>
<feature type="region of interest" description="Disordered" evidence="4">
    <location>
        <begin position="1"/>
        <end position="97"/>
    </location>
</feature>
<feature type="region of interest" description="Disordered" evidence="4">
    <location>
        <begin position="182"/>
        <end position="247"/>
    </location>
</feature>
<evidence type="ECO:0008006" key="7">
    <source>
        <dbReference type="Google" id="ProtNLM"/>
    </source>
</evidence>
<feature type="compositionally biased region" description="Basic and acidic residues" evidence="4">
    <location>
        <begin position="182"/>
        <end position="191"/>
    </location>
</feature>
<dbReference type="GO" id="GO:1902369">
    <property type="term" value="P:negative regulation of RNA catabolic process"/>
    <property type="evidence" value="ECO:0007669"/>
    <property type="project" value="TreeGrafter"/>
</dbReference>
<dbReference type="GO" id="GO:0031048">
    <property type="term" value="P:regulatory ncRNA-mediated heterochromatin formation"/>
    <property type="evidence" value="ECO:0007669"/>
    <property type="project" value="TreeGrafter"/>
</dbReference>
<keyword evidence="6" id="KW-1185">Reference proteome</keyword>
<protein>
    <recommendedName>
        <fullName evidence="7">DUF1740-domain-containing protein</fullName>
    </recommendedName>
</protein>
<dbReference type="Proteomes" id="UP000002058">
    <property type="component" value="Unassembled WGS sequence"/>
</dbReference>
<dbReference type="Pfam" id="PF08424">
    <property type="entry name" value="NRDE-2"/>
    <property type="match status" value="1"/>
</dbReference>
<organism evidence="5 6">
    <name type="scientific">Uncinocarpus reesii (strain UAMH 1704)</name>
    <dbReference type="NCBI Taxonomy" id="336963"/>
    <lineage>
        <taxon>Eukaryota</taxon>
        <taxon>Fungi</taxon>
        <taxon>Dikarya</taxon>
        <taxon>Ascomycota</taxon>
        <taxon>Pezizomycotina</taxon>
        <taxon>Eurotiomycetes</taxon>
        <taxon>Eurotiomycetidae</taxon>
        <taxon>Onygenales</taxon>
        <taxon>Onygenaceae</taxon>
        <taxon>Uncinocarpus</taxon>
    </lineage>
</organism>
<dbReference type="STRING" id="336963.C4JR13"/>
<dbReference type="AlphaFoldDB" id="C4JR13"/>
<dbReference type="OrthoDB" id="297219at2759"/>
<dbReference type="VEuPathDB" id="FungiDB:UREG_03495"/>
<sequence>MASGEGKPAIPKFASFKPKVQAETKAQEPLKTSRDAVRHREHDGARYASRAKREGKRSDHQPAGHPTSTGYSDTRHYRGSGRPVEQTEPVQHKPDFFKIDTKGDRYNVEYGAPHRYNVPSYHRVGAGRILGLPNSFAIDRESSLGTKIVVRPRGSHAATDSTRQKYSSSVWKRVSKLKEYRRIRHDPRGETDSESQQSFIPLTSSRGRKRRRLDRASSEDSGPNYRSIEGKAKPVDEPDLDGDLTSDSDLELEGEAARRRNATLSARVSSHPDDVNGWLDLINHQSNMVGTADSEGRRTHTVAEKRSIAEVKVSMYENALRKIPADVPRDGLLLGMMEEGAAIWDTKTVADKWKNVLQSNPGYIALWVKYLDFQQTRFANFTYEACRQIFLECLNINQTQPDSLKQGAIDIYILLRLSLFMREAGFCEHAFGIWQAILEFNLFHPSSLDLKSNLSNARRAFSEFWDSEIPRLGEVGAKGWGAENEPPEAKSDPPLGNIATRAIFESWVNTERYQMHYSRLPARTLDEVQEDDPYRVILSSDISDFLLFFPEEQLQSLLLDAFLLFSHLLPQSFEQNGDILKEWCEDPYVRNLALEQVNASSQWFKALSHDPEASSLPLLSSFPYSNFIPTEDSIFSDGSAWFSAFESWKSTYVDTTSSLDAASVRRTLRQLVDRVSASDTLAIYSAGLEYICNPNDAIKYAKSLLRKRPSNIGLYNAYALIESRRGREAAADKVWMTTLSMSKSFPEEVKKTCVLLWRSWIWEALNKNNASKAIQVLLAISENAIDADRLSSHAEQVKDLSPAEFLKIQKVGLTSP</sequence>
<dbReference type="GeneID" id="8442069"/>
<evidence type="ECO:0000256" key="4">
    <source>
        <dbReference type="SAM" id="MobiDB-lite"/>
    </source>
</evidence>
<gene>
    <name evidence="5" type="ORF">UREG_03495</name>
</gene>
<evidence type="ECO:0000256" key="3">
    <source>
        <dbReference type="ARBA" id="ARBA00023242"/>
    </source>
</evidence>
<dbReference type="EMBL" id="CH476616">
    <property type="protein sequence ID" value="EEP78649.1"/>
    <property type="molecule type" value="Genomic_DNA"/>
</dbReference>
<feature type="compositionally biased region" description="Polar residues" evidence="4">
    <location>
        <begin position="194"/>
        <end position="203"/>
    </location>
</feature>
<dbReference type="GO" id="GO:0071013">
    <property type="term" value="C:catalytic step 2 spliceosome"/>
    <property type="evidence" value="ECO:0007669"/>
    <property type="project" value="TreeGrafter"/>
</dbReference>
<dbReference type="eggNOG" id="KOG1972">
    <property type="taxonomic scope" value="Eukaryota"/>
</dbReference>
<dbReference type="PANTHER" id="PTHR13471">
    <property type="entry name" value="TETRATRICOPEPTIDE-LIKE HELICAL"/>
    <property type="match status" value="1"/>
</dbReference>
<evidence type="ECO:0000313" key="5">
    <source>
        <dbReference type="EMBL" id="EEP78649.1"/>
    </source>
</evidence>
<evidence type="ECO:0000313" key="6">
    <source>
        <dbReference type="Proteomes" id="UP000002058"/>
    </source>
</evidence>
<dbReference type="HOGENOM" id="CLU_007550_0_0_1"/>
<evidence type="ECO:0000256" key="1">
    <source>
        <dbReference type="ARBA" id="ARBA00004123"/>
    </source>
</evidence>
<comment type="subcellular location">
    <subcellularLocation>
        <location evidence="1">Nucleus</location>
    </subcellularLocation>
</comment>
<dbReference type="InterPro" id="IPR011990">
    <property type="entry name" value="TPR-like_helical_dom_sf"/>
</dbReference>
<dbReference type="InParanoid" id="C4JR13"/>
<dbReference type="KEGG" id="ure:UREG_03495"/>
<proteinExistence type="inferred from homology"/>